<organism evidence="6 7">
    <name type="scientific">Romanomermis culicivorax</name>
    <name type="common">Nematode worm</name>
    <dbReference type="NCBI Taxonomy" id="13658"/>
    <lineage>
        <taxon>Eukaryota</taxon>
        <taxon>Metazoa</taxon>
        <taxon>Ecdysozoa</taxon>
        <taxon>Nematoda</taxon>
        <taxon>Enoplea</taxon>
        <taxon>Dorylaimia</taxon>
        <taxon>Mermithida</taxon>
        <taxon>Mermithoidea</taxon>
        <taxon>Mermithidae</taxon>
        <taxon>Romanomermis</taxon>
    </lineage>
</organism>
<dbReference type="Gene3D" id="3.40.50.300">
    <property type="entry name" value="P-loop containing nucleotide triphosphate hydrolases"/>
    <property type="match status" value="1"/>
</dbReference>
<dbReference type="InterPro" id="IPR039421">
    <property type="entry name" value="Type_1_exporter"/>
</dbReference>
<dbReference type="SUPFAM" id="SSF52540">
    <property type="entry name" value="P-loop containing nucleoside triphosphate hydrolases"/>
    <property type="match status" value="1"/>
</dbReference>
<dbReference type="PANTHER" id="PTHR43394">
    <property type="entry name" value="ATP-DEPENDENT PERMEASE MDL1, MITOCHONDRIAL"/>
    <property type="match status" value="1"/>
</dbReference>
<dbReference type="InterPro" id="IPR036640">
    <property type="entry name" value="ABC1_TM_sf"/>
</dbReference>
<dbReference type="Gene3D" id="1.20.1560.10">
    <property type="entry name" value="ABC transporter type 1, transmembrane domain"/>
    <property type="match status" value="1"/>
</dbReference>
<name>A0A915I6N5_ROMCU</name>
<evidence type="ECO:0000256" key="1">
    <source>
        <dbReference type="ARBA" id="ARBA00004141"/>
    </source>
</evidence>
<proteinExistence type="predicted"/>
<dbReference type="AlphaFoldDB" id="A0A915I6N5"/>
<evidence type="ECO:0000259" key="5">
    <source>
        <dbReference type="Pfam" id="PF00005"/>
    </source>
</evidence>
<dbReference type="WBParaSite" id="nRc.2.0.1.t09024-RA">
    <property type="protein sequence ID" value="nRc.2.0.1.t09024-RA"/>
    <property type="gene ID" value="nRc.2.0.1.g09024"/>
</dbReference>
<sequence>MLLAETIYAMGLVYTGLMEAAGAASKVFELIDRKPTIKNDGALEPSSVQGRVEFRDVTFSYPSRPETTVLKGVTFSLDPGEVVALVGPSGGGKSSCISLLEHFYEPSSGQILLDGTPISKFSHKYFHKMISLVGQEPVLYARSISENIAYGLEENEYDFDEIVNSARLANAHDFISGLNGGYKTDVGEKGAQLS</sequence>
<evidence type="ECO:0000313" key="6">
    <source>
        <dbReference type="Proteomes" id="UP000887565"/>
    </source>
</evidence>
<dbReference type="Pfam" id="PF00005">
    <property type="entry name" value="ABC_tran"/>
    <property type="match status" value="1"/>
</dbReference>
<evidence type="ECO:0000256" key="3">
    <source>
        <dbReference type="ARBA" id="ARBA00022989"/>
    </source>
</evidence>
<dbReference type="GO" id="GO:0016020">
    <property type="term" value="C:membrane"/>
    <property type="evidence" value="ECO:0007669"/>
    <property type="project" value="UniProtKB-SubCell"/>
</dbReference>
<dbReference type="PANTHER" id="PTHR43394:SF19">
    <property type="entry name" value="ABC TRANSPORTER B FAMILY"/>
    <property type="match status" value="1"/>
</dbReference>
<protein>
    <submittedName>
        <fullName evidence="7">ABC transporter domain-containing protein</fullName>
    </submittedName>
</protein>
<feature type="domain" description="ABC transporter" evidence="5">
    <location>
        <begin position="70"/>
        <end position="183"/>
    </location>
</feature>
<dbReference type="GO" id="GO:0016887">
    <property type="term" value="F:ATP hydrolysis activity"/>
    <property type="evidence" value="ECO:0007669"/>
    <property type="project" value="InterPro"/>
</dbReference>
<evidence type="ECO:0000313" key="7">
    <source>
        <dbReference type="WBParaSite" id="nRc.2.0.1.t09024-RA"/>
    </source>
</evidence>
<dbReference type="GO" id="GO:0015421">
    <property type="term" value="F:ABC-type oligopeptide transporter activity"/>
    <property type="evidence" value="ECO:0007669"/>
    <property type="project" value="TreeGrafter"/>
</dbReference>
<dbReference type="OMA" id="TIWENNA"/>
<dbReference type="InterPro" id="IPR027417">
    <property type="entry name" value="P-loop_NTPase"/>
</dbReference>
<keyword evidence="4" id="KW-0472">Membrane</keyword>
<comment type="subcellular location">
    <subcellularLocation>
        <location evidence="1">Membrane</location>
        <topology evidence="1">Multi-pass membrane protein</topology>
    </subcellularLocation>
</comment>
<dbReference type="Proteomes" id="UP000887565">
    <property type="component" value="Unplaced"/>
</dbReference>
<keyword evidence="2" id="KW-0812">Transmembrane</keyword>
<evidence type="ECO:0000256" key="4">
    <source>
        <dbReference type="ARBA" id="ARBA00023136"/>
    </source>
</evidence>
<dbReference type="InterPro" id="IPR003439">
    <property type="entry name" value="ABC_transporter-like_ATP-bd"/>
</dbReference>
<dbReference type="GO" id="GO:0005524">
    <property type="term" value="F:ATP binding"/>
    <property type="evidence" value="ECO:0007669"/>
    <property type="project" value="InterPro"/>
</dbReference>
<keyword evidence="3" id="KW-1133">Transmembrane helix</keyword>
<accession>A0A915I6N5</accession>
<keyword evidence="6" id="KW-1185">Reference proteome</keyword>
<dbReference type="FunFam" id="3.40.50.300:FF:002694">
    <property type="entry name" value="HAlF transporter (PGP related)"/>
    <property type="match status" value="1"/>
</dbReference>
<evidence type="ECO:0000256" key="2">
    <source>
        <dbReference type="ARBA" id="ARBA00022692"/>
    </source>
</evidence>
<reference evidence="7" key="1">
    <citation type="submission" date="2022-11" db="UniProtKB">
        <authorList>
            <consortium name="WormBaseParasite"/>
        </authorList>
    </citation>
    <scope>IDENTIFICATION</scope>
</reference>